<dbReference type="Gene3D" id="3.30.420.40">
    <property type="match status" value="2"/>
</dbReference>
<gene>
    <name evidence="6" type="ORF">FYJ33_07905</name>
</gene>
<evidence type="ECO:0000256" key="2">
    <source>
        <dbReference type="ARBA" id="ARBA00022723"/>
    </source>
</evidence>
<dbReference type="InterPro" id="IPR008275">
    <property type="entry name" value="CoA_E_activase_dom"/>
</dbReference>
<dbReference type="CDD" id="cd24036">
    <property type="entry name" value="ASKHA_NBD_BcrAD_BadFG_HgdC_HadI"/>
    <property type="match status" value="1"/>
</dbReference>
<dbReference type="GO" id="GO:0051536">
    <property type="term" value="F:iron-sulfur cluster binding"/>
    <property type="evidence" value="ECO:0007669"/>
    <property type="project" value="UniProtKB-KW"/>
</dbReference>
<comment type="cofactor">
    <cofactor evidence="1">
        <name>[4Fe-4S] cluster</name>
        <dbReference type="ChEBI" id="CHEBI:49883"/>
    </cofactor>
</comment>
<dbReference type="Gene3D" id="3.40.50.11900">
    <property type="match status" value="1"/>
</dbReference>
<dbReference type="PANTHER" id="PTHR32329:SF2">
    <property type="entry name" value="BIFUNCTIONAL PROTEIN [INCLUDES 2-HYDROXYACYL-COA DEHYDRATASE (N-TER) AND ITS ACTIVATOR DOMAIN (C_TERM)"/>
    <property type="match status" value="1"/>
</dbReference>
<proteinExistence type="predicted"/>
<dbReference type="NCBIfam" id="TIGR00241">
    <property type="entry name" value="CoA_E_activ"/>
    <property type="match status" value="1"/>
</dbReference>
<dbReference type="EMBL" id="VULX01000009">
    <property type="protein sequence ID" value="MSR91338.1"/>
    <property type="molecule type" value="Genomic_DNA"/>
</dbReference>
<dbReference type="Pfam" id="PF01869">
    <property type="entry name" value="BcrAD_BadFG"/>
    <property type="match status" value="1"/>
</dbReference>
<dbReference type="PANTHER" id="PTHR32329">
    <property type="entry name" value="BIFUNCTIONAL PROTEIN [INCLUDES 2-HYDROXYACYL-COA DEHYDRATASE (N-TER) AND ITS ACTIVATOR DOMAIN (C_TERM)-RELATED"/>
    <property type="match status" value="1"/>
</dbReference>
<evidence type="ECO:0000313" key="7">
    <source>
        <dbReference type="Proteomes" id="UP000460287"/>
    </source>
</evidence>
<sequence length="605" mass="67833">MIGYTCKYVPTELFEAMGVETKRIDPNVTNYDKAETMMHANLCSYIKGVLEDVMSSNYEGVVLTNCCDSTKRLYDTLRKEFPDKFVYILDLPRKNTEDAVKLYENSIMSMIKHYEEFSGRVFDKDKLKQILQSKNKKKEYKRGRINIGIVGARCNDGIMDVIKKSGAEIGFNISCTGDERIFDIKNYDNLLNEYVKELFAKIPCVRMVDLNKRKEFMTRSKDVVDGIIYHTVKFCDIYSYDYVEIKNKLNIPILKVETDYTKQCEGQIKTRVEAFIESLNVIKSDEKSDCEKKYPDCGRSSMCVGCDADREKNIIESRNRYNAIKSDVEKEKSLGEVKSNMSSDKKIYVLGIDSGSTSTNAVILDGKRKIVASDVVRTGAKSSESARRALENVLRKAGIDKEELSLIVSTGYGRVSIDFADKNVTEISCHGKGAHYLNPDVRTIIDIGGQDSKAIRLNDKGEVIDFVMNDKCAAGTGRFLEMMARTLEIDIKDMGPISLNWKEDIKISSMCSVFAESEVISLIAENKEKPDIIHALNNSIAGKTNALLGRVGRESKFMMSGGVAQNIGVVKALEEKIGEELFIPEEPEIVGAIGAAIYGLESINN</sequence>
<comment type="caution">
    <text evidence="6">The sequence shown here is derived from an EMBL/GenBank/DDBJ whole genome shotgun (WGS) entry which is preliminary data.</text>
</comment>
<keyword evidence="2" id="KW-0479">Metal-binding</keyword>
<dbReference type="Proteomes" id="UP000460287">
    <property type="component" value="Unassembled WGS sequence"/>
</dbReference>
<keyword evidence="3" id="KW-0408">Iron</keyword>
<name>A0A7X2T1X4_9CLOT</name>
<evidence type="ECO:0000313" key="6">
    <source>
        <dbReference type="EMBL" id="MSR91338.1"/>
    </source>
</evidence>
<reference evidence="6 7" key="1">
    <citation type="submission" date="2019-08" db="EMBL/GenBank/DDBJ databases">
        <title>In-depth cultivation of the pig gut microbiome towards novel bacterial diversity and tailored functional studies.</title>
        <authorList>
            <person name="Wylensek D."/>
            <person name="Hitch T.C.A."/>
            <person name="Clavel T."/>
        </authorList>
    </citation>
    <scope>NUCLEOTIDE SEQUENCE [LARGE SCALE GENOMIC DNA]</scope>
    <source>
        <strain evidence="6 7">WCA-383-APC-5B</strain>
    </source>
</reference>
<feature type="domain" description="ATPase BadF/BadG/BcrA/BcrD type" evidence="5">
    <location>
        <begin position="350"/>
        <end position="599"/>
    </location>
</feature>
<accession>A0A7X2T1X4</accession>
<organism evidence="6 7">
    <name type="scientific">Inconstantimicrobium porci</name>
    <dbReference type="NCBI Taxonomy" id="2652291"/>
    <lineage>
        <taxon>Bacteria</taxon>
        <taxon>Bacillati</taxon>
        <taxon>Bacillota</taxon>
        <taxon>Clostridia</taxon>
        <taxon>Eubacteriales</taxon>
        <taxon>Clostridiaceae</taxon>
        <taxon>Inconstantimicrobium</taxon>
    </lineage>
</organism>
<dbReference type="InterPro" id="IPR043129">
    <property type="entry name" value="ATPase_NBD"/>
</dbReference>
<dbReference type="RefSeq" id="WP_154531226.1">
    <property type="nucleotide sequence ID" value="NZ_VULX01000009.1"/>
</dbReference>
<keyword evidence="4" id="KW-0411">Iron-sulfur</keyword>
<dbReference type="GO" id="GO:0046872">
    <property type="term" value="F:metal ion binding"/>
    <property type="evidence" value="ECO:0007669"/>
    <property type="project" value="UniProtKB-KW"/>
</dbReference>
<dbReference type="InterPro" id="IPR051805">
    <property type="entry name" value="Dehydratase_Activator_Redct"/>
</dbReference>
<evidence type="ECO:0000259" key="5">
    <source>
        <dbReference type="Pfam" id="PF01869"/>
    </source>
</evidence>
<dbReference type="InterPro" id="IPR010327">
    <property type="entry name" value="FldB/FldC_alpha/beta"/>
</dbReference>
<dbReference type="AlphaFoldDB" id="A0A7X2T1X4"/>
<evidence type="ECO:0000256" key="3">
    <source>
        <dbReference type="ARBA" id="ARBA00023004"/>
    </source>
</evidence>
<dbReference type="SUPFAM" id="SSF53067">
    <property type="entry name" value="Actin-like ATPase domain"/>
    <property type="match status" value="1"/>
</dbReference>
<dbReference type="Pfam" id="PF06050">
    <property type="entry name" value="HGD-D"/>
    <property type="match status" value="1"/>
</dbReference>
<evidence type="ECO:0000256" key="1">
    <source>
        <dbReference type="ARBA" id="ARBA00001966"/>
    </source>
</evidence>
<dbReference type="Gene3D" id="3.40.50.11890">
    <property type="match status" value="1"/>
</dbReference>
<protein>
    <submittedName>
        <fullName evidence="6">3-hydroxyacyl-ACP dehydratase</fullName>
    </submittedName>
</protein>
<evidence type="ECO:0000256" key="4">
    <source>
        <dbReference type="ARBA" id="ARBA00023014"/>
    </source>
</evidence>
<keyword evidence="7" id="KW-1185">Reference proteome</keyword>
<dbReference type="InterPro" id="IPR002731">
    <property type="entry name" value="ATPase_BadF"/>
</dbReference>